<dbReference type="InterPro" id="IPR036527">
    <property type="entry name" value="SCP2_sterol-bd_dom_sf"/>
</dbReference>
<keyword evidence="3" id="KW-0808">Transferase</keyword>
<gene>
    <name evidence="3" type="ORF">ETU09_02395</name>
</gene>
<dbReference type="EMBL" id="SELH01000013">
    <property type="protein sequence ID" value="TWP29850.1"/>
    <property type="molecule type" value="Genomic_DNA"/>
</dbReference>
<dbReference type="SUPFAM" id="SSF55729">
    <property type="entry name" value="Acyl-CoA N-acyltransferases (Nat)"/>
    <property type="match status" value="1"/>
</dbReference>
<dbReference type="PANTHER" id="PTHR37817">
    <property type="entry name" value="N-ACETYLTRANSFERASE EIS"/>
    <property type="match status" value="1"/>
</dbReference>
<evidence type="ECO:0000259" key="1">
    <source>
        <dbReference type="Pfam" id="PF13530"/>
    </source>
</evidence>
<organism evidence="3 4">
    <name type="scientific">Apibacter muscae</name>
    <dbReference type="NCBI Taxonomy" id="2509004"/>
    <lineage>
        <taxon>Bacteria</taxon>
        <taxon>Pseudomonadati</taxon>
        <taxon>Bacteroidota</taxon>
        <taxon>Flavobacteriia</taxon>
        <taxon>Flavobacteriales</taxon>
        <taxon>Weeksellaceae</taxon>
        <taxon>Apibacter</taxon>
    </lineage>
</organism>
<feature type="domain" description="Enhanced intracellular survival protein" evidence="1">
    <location>
        <begin position="301"/>
        <end position="403"/>
    </location>
</feature>
<dbReference type="Pfam" id="PF17668">
    <property type="entry name" value="Acetyltransf_17"/>
    <property type="match status" value="1"/>
</dbReference>
<dbReference type="InterPro" id="IPR051554">
    <property type="entry name" value="Acetyltransferase_Eis"/>
</dbReference>
<dbReference type="PANTHER" id="PTHR37817:SF1">
    <property type="entry name" value="N-ACETYLTRANSFERASE EIS"/>
    <property type="match status" value="1"/>
</dbReference>
<dbReference type="GO" id="GO:0034069">
    <property type="term" value="F:aminoglycoside N-acetyltransferase activity"/>
    <property type="evidence" value="ECO:0007669"/>
    <property type="project" value="TreeGrafter"/>
</dbReference>
<dbReference type="RefSeq" id="WP_146261541.1">
    <property type="nucleotide sequence ID" value="NZ_SELG01000029.1"/>
</dbReference>
<accession>A0A563DI68</accession>
<keyword evidence="4" id="KW-1185">Reference proteome</keyword>
<feature type="domain" description="Eis-like acetyltransferase" evidence="2">
    <location>
        <begin position="191"/>
        <end position="298"/>
    </location>
</feature>
<dbReference type="Gene3D" id="3.30.1050.10">
    <property type="entry name" value="SCP2 sterol-binding domain"/>
    <property type="match status" value="1"/>
</dbReference>
<dbReference type="Gene3D" id="3.40.630.30">
    <property type="match status" value="2"/>
</dbReference>
<evidence type="ECO:0000259" key="2">
    <source>
        <dbReference type="Pfam" id="PF17668"/>
    </source>
</evidence>
<dbReference type="AlphaFoldDB" id="A0A563DI68"/>
<dbReference type="InterPro" id="IPR016181">
    <property type="entry name" value="Acyl_CoA_acyltransferase"/>
</dbReference>
<dbReference type="Pfam" id="PF13530">
    <property type="entry name" value="SCP2_2"/>
    <property type="match status" value="1"/>
</dbReference>
<evidence type="ECO:0000313" key="3">
    <source>
        <dbReference type="EMBL" id="TWP29850.1"/>
    </source>
</evidence>
<dbReference type="GO" id="GO:0030649">
    <property type="term" value="P:aminoglycoside antibiotic catabolic process"/>
    <property type="evidence" value="ECO:0007669"/>
    <property type="project" value="TreeGrafter"/>
</dbReference>
<dbReference type="InterPro" id="IPR041380">
    <property type="entry name" value="Acetyltransf_17"/>
</dbReference>
<evidence type="ECO:0000313" key="4">
    <source>
        <dbReference type="Proteomes" id="UP000319499"/>
    </source>
</evidence>
<reference evidence="3 4" key="1">
    <citation type="submission" date="2019-02" db="EMBL/GenBank/DDBJ databases">
        <title>Apibacter muscae sp. nov.: a novel member of the house fly microbiota.</title>
        <authorList>
            <person name="Park R."/>
        </authorList>
    </citation>
    <scope>NUCLEOTIDE SEQUENCE [LARGE SCALE GENOMIC DNA]</scope>
    <source>
        <strain evidence="3 4">AL1</strain>
    </source>
</reference>
<dbReference type="Proteomes" id="UP000319499">
    <property type="component" value="Unassembled WGS sequence"/>
</dbReference>
<sequence length="406" mass="47778">MVNHKLRNSLIIKTVGVEFLDQHNELLRYVFQVTNKILEDSGYEEGEIIRTKRPILERADVIGWFNKDQLISQISIYPCKVNIHGKTYKMGGLTGVGTYPEYANLGLMNDLIKVGLENMKSKGQTISYLYPYSVPYYKRKGWEIMSDHLTYVIKDSQLPKPVDLPGYVERLPVNHKDIIITYNQFAKTNHGALIRGSFEWEEYWRWENEEERHAAVYYDQQSQPKGYVLYWISGDVFNIKEMIYLNMESQKGLWNFISAHYSMVNTVKGNIYKNDPLAFLMEDSQITQTIRPYFMARIVDVKAFLLKYPFQYSSTQPFHFKITDPLAEWNNGIFGIRWVNKDKFQVLNDPIGDSVEVDIRTLTAMLMSYRSPSYFYKIERLKTTLDTLRILEDIIPEEQPYFSDYF</sequence>
<protein>
    <submittedName>
        <fullName evidence="3">GNAT family N-acetyltransferase</fullName>
    </submittedName>
</protein>
<comment type="caution">
    <text evidence="3">The sequence shown here is derived from an EMBL/GenBank/DDBJ whole genome shotgun (WGS) entry which is preliminary data.</text>
</comment>
<dbReference type="InterPro" id="IPR025559">
    <property type="entry name" value="Eis_dom"/>
</dbReference>
<name>A0A563DI68_9FLAO</name>
<dbReference type="SUPFAM" id="SSF55718">
    <property type="entry name" value="SCP-like"/>
    <property type="match status" value="1"/>
</dbReference>
<dbReference type="Pfam" id="PF13527">
    <property type="entry name" value="Acetyltransf_9"/>
    <property type="match status" value="1"/>
</dbReference>
<proteinExistence type="predicted"/>
<dbReference type="OrthoDB" id="9768284at2"/>